<evidence type="ECO:0000256" key="1">
    <source>
        <dbReference type="SAM" id="SignalP"/>
    </source>
</evidence>
<evidence type="ECO:0000313" key="4">
    <source>
        <dbReference type="Proteomes" id="UP000064243"/>
    </source>
</evidence>
<feature type="domain" description="DUF11" evidence="2">
    <location>
        <begin position="591"/>
        <end position="699"/>
    </location>
</feature>
<feature type="chain" id="PRO_5007161848" description="DUF11 domain-containing protein" evidence="1">
    <location>
        <begin position="27"/>
        <end position="1891"/>
    </location>
</feature>
<comment type="caution">
    <text evidence="3">The sequence shown here is derived from an EMBL/GenBank/DDBJ whole genome shotgun (WGS) entry which is preliminary data.</text>
</comment>
<dbReference type="InterPro" id="IPR008969">
    <property type="entry name" value="CarboxyPept-like_regulatory"/>
</dbReference>
<dbReference type="InterPro" id="IPR013783">
    <property type="entry name" value="Ig-like_fold"/>
</dbReference>
<proteinExistence type="predicted"/>
<keyword evidence="4" id="KW-1185">Reference proteome</keyword>
<dbReference type="InterPro" id="IPR001434">
    <property type="entry name" value="OmcB-like_DUF11"/>
</dbReference>
<dbReference type="SUPFAM" id="SSF49464">
    <property type="entry name" value="Carboxypeptidase regulatory domain-like"/>
    <property type="match status" value="1"/>
</dbReference>
<dbReference type="Proteomes" id="UP000064243">
    <property type="component" value="Unassembled WGS sequence"/>
</dbReference>
<evidence type="ECO:0000313" key="3">
    <source>
        <dbReference type="EMBL" id="KVW99768.1"/>
    </source>
</evidence>
<dbReference type="InterPro" id="IPR047589">
    <property type="entry name" value="DUF11_rpt"/>
</dbReference>
<organism evidence="3 4">
    <name type="scientific">Thiobacillus denitrificans</name>
    <dbReference type="NCBI Taxonomy" id="36861"/>
    <lineage>
        <taxon>Bacteria</taxon>
        <taxon>Pseudomonadati</taxon>
        <taxon>Pseudomonadota</taxon>
        <taxon>Betaproteobacteria</taxon>
        <taxon>Nitrosomonadales</taxon>
        <taxon>Thiobacillaceae</taxon>
        <taxon>Thiobacillus</taxon>
    </lineage>
</organism>
<dbReference type="Gene3D" id="2.60.40.10">
    <property type="entry name" value="Immunoglobulins"/>
    <property type="match status" value="1"/>
</dbReference>
<dbReference type="InterPro" id="IPR051172">
    <property type="entry name" value="Chlamydia_OmcB"/>
</dbReference>
<dbReference type="NCBIfam" id="TIGR01451">
    <property type="entry name" value="B_ant_repeat"/>
    <property type="match status" value="1"/>
</dbReference>
<protein>
    <recommendedName>
        <fullName evidence="2">DUF11 domain-containing protein</fullName>
    </recommendedName>
</protein>
<reference evidence="3 4" key="1">
    <citation type="journal article" date="2015" name="Appl. Environ. Microbiol.">
        <title>Aerobic and Anaerobic Thiosulfate Oxidation by a Cold-Adapted, Subglacial Chemoautotroph.</title>
        <authorList>
            <person name="Harrold Z.R."/>
            <person name="Skidmore M.L."/>
            <person name="Hamilton T.L."/>
            <person name="Desch L."/>
            <person name="Amada K."/>
            <person name="van Gelder W."/>
            <person name="Glover K."/>
            <person name="Roden E.E."/>
            <person name="Boyd E.S."/>
        </authorList>
    </citation>
    <scope>NUCLEOTIDE SEQUENCE [LARGE SCALE GENOMIC DNA]</scope>
    <source>
        <strain evidence="3 4">RG</strain>
    </source>
</reference>
<dbReference type="OrthoDB" id="9773411at2"/>
<sequence>MGRFPRCFAAFALALGVAALSTAATAAPLAGSFIENRAEASWFDPVSGLHARFASNLVRLSVAAREALLLEQDQQRTFPPGSEARFVHRLTNTGNAVTTYTLTLRNAAGDSFDLTGLRLVRDANGNGLADAGEAEVDSLTLAPGAAADLVVLGQIPADASDDASLTLHAQSSLQRIAARNTDRVSVSRGAITRVVKSALTSAPEAGEKIRYGLLATHHGDAQAQPLNLSVDGVAARYILLSDALPANTAFVSMTGQGVALHHLSGEADTVWHTGAPLDAGRVDAAAIGLAALSAGQSASATLTLRLHANASGTLANTARLRDAGGSTDSNTVSQPLPARPARIVYYADPDYARPKGAATVGEAFFLQADAASCNRDPLRAERVVISLSTAIAGDAESFVATETAPNSGIFRIDSDLLTYSAGEDEAVPDDGLLGVAQNDRLIARLPDCGGGAMVEARLLIDPSGVVFDSRSNLPIAGATVRLIDVSGDGNGGNAGGDAQVFEEDGLTPAPATVVTEFDGRYAFPRVAPSIYQLVVTPPGAYAFESQLPPALQPGGRAIDLAASYGRPFAVNAATGTVTADIPLDAPAGLGLVLKKTATRERAEIGEFVDYTVTVKNSAGANLGDVTVTDSLPFGFVFEAGSARLNGIPVVPVTPTLQISTLVFDIGNLAKDATATLRYRLRLGPGAARGDGINRAQAASALPLAYTSNVASVRVKVEQGVFGDRGIIVGTIAADCAGTPGGVGIAGVKIWLEDGRWATTDSAGRYHFENVLPRTHVLKPDPLSLPAGARFIALDARHAGDGASRFADVKNGELLRADFRLACTPEVEAALQARRVLPAAAPVPPQQKTQAGAVDPTALDPTPAILFPATGAILPQAQTLVRVKGPAGADLRLEVNGAPVPETRIGTRRVAQAKGVEVRDYVGVDLRPGENRLRLSLHDGFGNLRGEIESTVIAPGPLAKIELLPARLDAVADGKTPLRIGIRLMDERGVAVAARTEVVLTSTAGRWQTAAAARELRLFIEGGRADVMLLPPDAAGPALLAAASGTARGAVTLNFLPALRPLVAAGVIEGSLHLSDLSLARLAPARAADGFERELEHFSRQDADGNLAAGARAALFLKGKIRGDMLLTLAYDSDKETREKIQRDFQPDRFYPVYGDSGSRGAEARSSDRLYVRIDKNRSWLLYGDYVTAATTPTFAPMGKLGSYRRSLTGLRHHYEDDAVTVDSFLSRDSTRQVVEEFPANGTSGPFLLKQGNLIAGSEQVEVLARDSNQPALVIKSRLLVPFVDYEIEPLAGRILLHAPLASVDADFNRQSLRVSYEVEQGGDLFWIGGASGRVKVNETLSLGASIAEDQNPQDRYRLASVDAIVKLAAGTTLVAEAANSRKDSLGSGTGQRVEIQHKDGPLEASLSIGRTDPAFDNPSALLTHGRSEAKARASWRMDERTRLKAEWLQSKDAASGGAREGGQLAVERSYDHNLRLEAGVRVARETATPALTDSLGATPLETTSLRARASWQPPALPQASVFIEGEQDVSDSAKHLLAIGGDYRTASGTRLYGRHELVSSMTGIYGLTPGQRHNTTVFGLDGPMDGDGDGDGRVFSEYRVADAISGRDAEAALGLRNRWRVREGLTLNGSFERIHALSRSPALLVDNEATALTFGLAYTANPLWKGTARLELRDAARERGLLSTFGLARKLDGGWSLLGKNTFDQRQGKDSASERMREWLQVGLAYRGPVEGGWNGLGKYELKTERQTDASGDSLANRTAHIVSTHVHWQARRGLDVSGRVGAKWVRENAQDIASTHAAVLVAGRITRDLGERWDAGVMTSLLVDRQGGRQWGLGGEIGYRAADNLWLSVGYNVFGYRDSDLAPAEPTARGVYLRLRFKFDENSLAGLSGK</sequence>
<dbReference type="Pfam" id="PF01345">
    <property type="entry name" value="DUF11"/>
    <property type="match status" value="1"/>
</dbReference>
<accession>A0A119CYH0</accession>
<dbReference type="PANTHER" id="PTHR34819">
    <property type="entry name" value="LARGE CYSTEINE-RICH PERIPLASMIC PROTEIN OMCB"/>
    <property type="match status" value="1"/>
</dbReference>
<gene>
    <name evidence="3" type="ORF">ABW22_00045</name>
</gene>
<name>A0A119CYH0_THIDE</name>
<dbReference type="RefSeq" id="WP_059750710.1">
    <property type="nucleotide sequence ID" value="NZ_LDUG01000001.1"/>
</dbReference>
<dbReference type="PANTHER" id="PTHR34819:SF3">
    <property type="entry name" value="CELL SURFACE PROTEIN"/>
    <property type="match status" value="1"/>
</dbReference>
<evidence type="ECO:0000259" key="2">
    <source>
        <dbReference type="Pfam" id="PF01345"/>
    </source>
</evidence>
<feature type="signal peptide" evidence="1">
    <location>
        <begin position="1"/>
        <end position="26"/>
    </location>
</feature>
<dbReference type="PATRIC" id="fig|36861.3.peg.11"/>
<dbReference type="EMBL" id="LDUG01000001">
    <property type="protein sequence ID" value="KVW99768.1"/>
    <property type="molecule type" value="Genomic_DNA"/>
</dbReference>
<keyword evidence="1" id="KW-0732">Signal</keyword>